<name>A0A381P747_9ZZZZ</name>
<evidence type="ECO:0000313" key="1">
    <source>
        <dbReference type="EMBL" id="SUZ62710.1"/>
    </source>
</evidence>
<sequence>MTKKEYQQLAEDTRDRVRIVAEGVTTVDRKLEEFRSEVADSFREHRDLLRNSHRDLDLRMTSVEERFDCREAD</sequence>
<protein>
    <submittedName>
        <fullName evidence="1">Uncharacterized protein</fullName>
    </submittedName>
</protein>
<proteinExistence type="predicted"/>
<gene>
    <name evidence="1" type="ORF">METZ01_LOCUS15564</name>
</gene>
<organism evidence="1">
    <name type="scientific">marine metagenome</name>
    <dbReference type="NCBI Taxonomy" id="408172"/>
    <lineage>
        <taxon>unclassified sequences</taxon>
        <taxon>metagenomes</taxon>
        <taxon>ecological metagenomes</taxon>
    </lineage>
</organism>
<reference evidence="1" key="1">
    <citation type="submission" date="2018-05" db="EMBL/GenBank/DDBJ databases">
        <authorList>
            <person name="Lanie J.A."/>
            <person name="Ng W.-L."/>
            <person name="Kazmierczak K.M."/>
            <person name="Andrzejewski T.M."/>
            <person name="Davidsen T.M."/>
            <person name="Wayne K.J."/>
            <person name="Tettelin H."/>
            <person name="Glass J.I."/>
            <person name="Rusch D."/>
            <person name="Podicherti R."/>
            <person name="Tsui H.-C.T."/>
            <person name="Winkler M.E."/>
        </authorList>
    </citation>
    <scope>NUCLEOTIDE SEQUENCE</scope>
</reference>
<dbReference type="AlphaFoldDB" id="A0A381P747"/>
<accession>A0A381P747</accession>
<dbReference type="EMBL" id="UINC01000888">
    <property type="protein sequence ID" value="SUZ62710.1"/>
    <property type="molecule type" value="Genomic_DNA"/>
</dbReference>